<dbReference type="Proteomes" id="UP001303473">
    <property type="component" value="Unassembled WGS sequence"/>
</dbReference>
<protein>
    <submittedName>
        <fullName evidence="2">Uncharacterized protein</fullName>
    </submittedName>
</protein>
<feature type="compositionally biased region" description="Polar residues" evidence="1">
    <location>
        <begin position="102"/>
        <end position="112"/>
    </location>
</feature>
<keyword evidence="3" id="KW-1185">Reference proteome</keyword>
<dbReference type="AlphaFoldDB" id="A0AAN6S3P0"/>
<comment type="caution">
    <text evidence="2">The sequence shown here is derived from an EMBL/GenBank/DDBJ whole genome shotgun (WGS) entry which is preliminary data.</text>
</comment>
<name>A0AAN6S3P0_9PEZI</name>
<reference evidence="3" key="1">
    <citation type="journal article" date="2023" name="Mol. Phylogenet. Evol.">
        <title>Genome-scale phylogeny and comparative genomics of the fungal order Sordariales.</title>
        <authorList>
            <person name="Hensen N."/>
            <person name="Bonometti L."/>
            <person name="Westerberg I."/>
            <person name="Brannstrom I.O."/>
            <person name="Guillou S."/>
            <person name="Cros-Aarteil S."/>
            <person name="Calhoun S."/>
            <person name="Haridas S."/>
            <person name="Kuo A."/>
            <person name="Mondo S."/>
            <person name="Pangilinan J."/>
            <person name="Riley R."/>
            <person name="LaButti K."/>
            <person name="Andreopoulos B."/>
            <person name="Lipzen A."/>
            <person name="Chen C."/>
            <person name="Yan M."/>
            <person name="Daum C."/>
            <person name="Ng V."/>
            <person name="Clum A."/>
            <person name="Steindorff A."/>
            <person name="Ohm R.A."/>
            <person name="Martin F."/>
            <person name="Silar P."/>
            <person name="Natvig D.O."/>
            <person name="Lalanne C."/>
            <person name="Gautier V."/>
            <person name="Ament-Velasquez S.L."/>
            <person name="Kruys A."/>
            <person name="Hutchinson M.I."/>
            <person name="Powell A.J."/>
            <person name="Barry K."/>
            <person name="Miller A.N."/>
            <person name="Grigoriev I.V."/>
            <person name="Debuchy R."/>
            <person name="Gladieux P."/>
            <person name="Hiltunen Thoren M."/>
            <person name="Johannesson H."/>
        </authorList>
    </citation>
    <scope>NUCLEOTIDE SEQUENCE [LARGE SCALE GENOMIC DNA]</scope>
    <source>
        <strain evidence="3">CBS 340.73</strain>
    </source>
</reference>
<feature type="region of interest" description="Disordered" evidence="1">
    <location>
        <begin position="60"/>
        <end position="118"/>
    </location>
</feature>
<feature type="compositionally biased region" description="Basic and acidic residues" evidence="1">
    <location>
        <begin position="60"/>
        <end position="71"/>
    </location>
</feature>
<evidence type="ECO:0000313" key="3">
    <source>
        <dbReference type="Proteomes" id="UP001303473"/>
    </source>
</evidence>
<accession>A0AAN6S3P0</accession>
<organism evidence="2 3">
    <name type="scientific">Diplogelasinospora grovesii</name>
    <dbReference type="NCBI Taxonomy" id="303347"/>
    <lineage>
        <taxon>Eukaryota</taxon>
        <taxon>Fungi</taxon>
        <taxon>Dikarya</taxon>
        <taxon>Ascomycota</taxon>
        <taxon>Pezizomycotina</taxon>
        <taxon>Sordariomycetes</taxon>
        <taxon>Sordariomycetidae</taxon>
        <taxon>Sordariales</taxon>
        <taxon>Diplogelasinosporaceae</taxon>
        <taxon>Diplogelasinospora</taxon>
    </lineage>
</organism>
<gene>
    <name evidence="2" type="ORF">QBC46DRAFT_449995</name>
</gene>
<proteinExistence type="predicted"/>
<dbReference type="EMBL" id="MU853803">
    <property type="protein sequence ID" value="KAK3939947.1"/>
    <property type="molecule type" value="Genomic_DNA"/>
</dbReference>
<sequence>MFDFDERRKVCTAAIKKAYAVRLHGGDRRVMDGSWRELFADGNGGGGGEVASRLSQHEDIKKGRVGRKEDGNVDDEVEGEVAKDDATTTTEQIEVNAGEDQLSYQGSSSKATPATKKRKGGAKLQVTLDRMFKKQKDLTQHIMLYVIYLEFRILSTLISDMTMLAAS</sequence>
<evidence type="ECO:0000256" key="1">
    <source>
        <dbReference type="SAM" id="MobiDB-lite"/>
    </source>
</evidence>
<evidence type="ECO:0000313" key="2">
    <source>
        <dbReference type="EMBL" id="KAK3939947.1"/>
    </source>
</evidence>